<gene>
    <name evidence="2" type="ORF">ACGSLL_13870</name>
</gene>
<organism evidence="2 3">
    <name type="scientific">Pseudomonas retamae</name>
    <dbReference type="NCBI Taxonomy" id="702110"/>
    <lineage>
        <taxon>Bacteria</taxon>
        <taxon>Pseudomonadati</taxon>
        <taxon>Pseudomonadota</taxon>
        <taxon>Gammaproteobacteria</taxon>
        <taxon>Pseudomonadales</taxon>
        <taxon>Pseudomonadaceae</taxon>
        <taxon>Pseudomonas</taxon>
    </lineage>
</organism>
<comment type="caution">
    <text evidence="2">The sequence shown here is derived from an EMBL/GenBank/DDBJ whole genome shotgun (WGS) entry which is preliminary data.</text>
</comment>
<accession>A0ABW7DBL3</accession>
<reference evidence="2 3" key="1">
    <citation type="submission" date="2024-10" db="EMBL/GenBank/DDBJ databases">
        <title>Whole genome of Pseudomonas sp Strain RB5.</title>
        <authorList>
            <person name="Selami N."/>
        </authorList>
    </citation>
    <scope>NUCLEOTIDE SEQUENCE [LARGE SCALE GENOMIC DNA]</scope>
    <source>
        <strain evidence="2 3">RB5</strain>
    </source>
</reference>
<protein>
    <submittedName>
        <fullName evidence="2">Uncharacterized protein</fullName>
    </submittedName>
</protein>
<name>A0ABW7DBL3_9PSED</name>
<evidence type="ECO:0000256" key="1">
    <source>
        <dbReference type="SAM" id="MobiDB-lite"/>
    </source>
</evidence>
<feature type="region of interest" description="Disordered" evidence="1">
    <location>
        <begin position="1"/>
        <end position="30"/>
    </location>
</feature>
<feature type="compositionally biased region" description="Polar residues" evidence="1">
    <location>
        <begin position="12"/>
        <end position="30"/>
    </location>
</feature>
<evidence type="ECO:0000313" key="2">
    <source>
        <dbReference type="EMBL" id="MFG6205452.1"/>
    </source>
</evidence>
<evidence type="ECO:0000313" key="3">
    <source>
        <dbReference type="Proteomes" id="UP001605918"/>
    </source>
</evidence>
<dbReference type="RefSeq" id="WP_394506656.1">
    <property type="nucleotide sequence ID" value="NZ_JBIEIL010000006.1"/>
</dbReference>
<dbReference type="EMBL" id="JBIEIL010000006">
    <property type="protein sequence ID" value="MFG6205452.1"/>
    <property type="molecule type" value="Genomic_DNA"/>
</dbReference>
<proteinExistence type="predicted"/>
<sequence>MIFPKGNKIESKVSTSASQNMKQRSITDQTKAASLETNQIHTTENHYAINVANNILFTSSFILLAVKPAPDIKIRDKGIIDKLLLEITSEPPSITATTKKGRFLQQYPPHFDR</sequence>
<keyword evidence="3" id="KW-1185">Reference proteome</keyword>
<dbReference type="Proteomes" id="UP001605918">
    <property type="component" value="Unassembled WGS sequence"/>
</dbReference>